<protein>
    <submittedName>
        <fullName evidence="2">Uncharacterized protein</fullName>
    </submittedName>
</protein>
<keyword evidence="3" id="KW-1185">Reference proteome</keyword>
<comment type="caution">
    <text evidence="2">The sequence shown here is derived from an EMBL/GenBank/DDBJ whole genome shotgun (WGS) entry which is preliminary data.</text>
</comment>
<evidence type="ECO:0000313" key="2">
    <source>
        <dbReference type="EMBL" id="KAK7340063.1"/>
    </source>
</evidence>
<sequence>MLQNRARLRLQPSHACNHKFVQIWYKWRRECLTAKPNIPENYAFFSLPLSIPLPCNLHRGVTLIYVKNWNSNSSSLCGGIVNWIFMSSTITGEYFVSCDSGNKNNNNNLFCWILLCLLPKFLGTPFAYINFLLIQAIDRSPSAVGVLGSFGVVNL</sequence>
<reference evidence="2 3" key="1">
    <citation type="submission" date="2024-01" db="EMBL/GenBank/DDBJ databases">
        <title>The genomes of 5 underutilized Papilionoideae crops provide insights into root nodulation and disease resistanc.</title>
        <authorList>
            <person name="Jiang F."/>
        </authorList>
    </citation>
    <scope>NUCLEOTIDE SEQUENCE [LARGE SCALE GENOMIC DNA]</scope>
    <source>
        <strain evidence="2">LVBAO_FW01</strain>
        <tissue evidence="2">Leaves</tissue>
    </source>
</reference>
<dbReference type="Proteomes" id="UP001367508">
    <property type="component" value="Unassembled WGS sequence"/>
</dbReference>
<name>A0AAN9LTP9_CANGL</name>
<evidence type="ECO:0000313" key="3">
    <source>
        <dbReference type="Proteomes" id="UP001367508"/>
    </source>
</evidence>
<dbReference type="AlphaFoldDB" id="A0AAN9LTP9"/>
<keyword evidence="1" id="KW-0472">Membrane</keyword>
<organism evidence="2 3">
    <name type="scientific">Canavalia gladiata</name>
    <name type="common">Sword bean</name>
    <name type="synonym">Dolichos gladiatus</name>
    <dbReference type="NCBI Taxonomy" id="3824"/>
    <lineage>
        <taxon>Eukaryota</taxon>
        <taxon>Viridiplantae</taxon>
        <taxon>Streptophyta</taxon>
        <taxon>Embryophyta</taxon>
        <taxon>Tracheophyta</taxon>
        <taxon>Spermatophyta</taxon>
        <taxon>Magnoliopsida</taxon>
        <taxon>eudicotyledons</taxon>
        <taxon>Gunneridae</taxon>
        <taxon>Pentapetalae</taxon>
        <taxon>rosids</taxon>
        <taxon>fabids</taxon>
        <taxon>Fabales</taxon>
        <taxon>Fabaceae</taxon>
        <taxon>Papilionoideae</taxon>
        <taxon>50 kb inversion clade</taxon>
        <taxon>NPAAA clade</taxon>
        <taxon>indigoferoid/millettioid clade</taxon>
        <taxon>Phaseoleae</taxon>
        <taxon>Canavalia</taxon>
    </lineage>
</organism>
<dbReference type="EMBL" id="JAYMYQ010000004">
    <property type="protein sequence ID" value="KAK7340063.1"/>
    <property type="molecule type" value="Genomic_DNA"/>
</dbReference>
<feature type="transmembrane region" description="Helical" evidence="1">
    <location>
        <begin position="109"/>
        <end position="133"/>
    </location>
</feature>
<evidence type="ECO:0000256" key="1">
    <source>
        <dbReference type="SAM" id="Phobius"/>
    </source>
</evidence>
<proteinExistence type="predicted"/>
<keyword evidence="1" id="KW-1133">Transmembrane helix</keyword>
<accession>A0AAN9LTP9</accession>
<keyword evidence="1" id="KW-0812">Transmembrane</keyword>
<gene>
    <name evidence="2" type="ORF">VNO77_20755</name>
</gene>